<accession>A0A7I7X8U1</accession>
<evidence type="ECO:0000313" key="5">
    <source>
        <dbReference type="Proteomes" id="UP000467260"/>
    </source>
</evidence>
<organism evidence="4 5">
    <name type="scientific">Mycolicibacter hiberniae</name>
    <dbReference type="NCBI Taxonomy" id="29314"/>
    <lineage>
        <taxon>Bacteria</taxon>
        <taxon>Bacillati</taxon>
        <taxon>Actinomycetota</taxon>
        <taxon>Actinomycetes</taxon>
        <taxon>Mycobacteriales</taxon>
        <taxon>Mycobacteriaceae</taxon>
        <taxon>Mycolicibacter</taxon>
    </lineage>
</organism>
<proteinExistence type="predicted"/>
<dbReference type="InterPro" id="IPR013149">
    <property type="entry name" value="ADH-like_C"/>
</dbReference>
<dbReference type="NCBIfam" id="TIGR02824">
    <property type="entry name" value="quinone_pig3"/>
    <property type="match status" value="1"/>
</dbReference>
<keyword evidence="5" id="KW-1185">Reference proteome</keyword>
<keyword evidence="2" id="KW-0560">Oxidoreductase</keyword>
<dbReference type="Gene3D" id="3.40.50.720">
    <property type="entry name" value="NAD(P)-binding Rossmann-like Domain"/>
    <property type="match status" value="1"/>
</dbReference>
<reference evidence="4 5" key="1">
    <citation type="journal article" date="2019" name="Emerg. Microbes Infect.">
        <title>Comprehensive subspecies identification of 175 nontuberculous mycobacteria species based on 7547 genomic profiles.</title>
        <authorList>
            <person name="Matsumoto Y."/>
            <person name="Kinjo T."/>
            <person name="Motooka D."/>
            <person name="Nabeya D."/>
            <person name="Jung N."/>
            <person name="Uechi K."/>
            <person name="Horii T."/>
            <person name="Iida T."/>
            <person name="Fujita J."/>
            <person name="Nakamura S."/>
        </authorList>
    </citation>
    <scope>NUCLEOTIDE SEQUENCE [LARGE SCALE GENOMIC DNA]</scope>
    <source>
        <strain evidence="4 5">JCM 13571</strain>
    </source>
</reference>
<dbReference type="InterPro" id="IPR011032">
    <property type="entry name" value="GroES-like_sf"/>
</dbReference>
<dbReference type="EMBL" id="AP022609">
    <property type="protein sequence ID" value="BBZ25297.1"/>
    <property type="molecule type" value="Genomic_DNA"/>
</dbReference>
<dbReference type="Gene3D" id="3.90.180.10">
    <property type="entry name" value="Medium-chain alcohol dehydrogenases, catalytic domain"/>
    <property type="match status" value="1"/>
</dbReference>
<dbReference type="InterPro" id="IPR036291">
    <property type="entry name" value="NAD(P)-bd_dom_sf"/>
</dbReference>
<evidence type="ECO:0000259" key="3">
    <source>
        <dbReference type="SMART" id="SM00829"/>
    </source>
</evidence>
<name>A0A7I7X8U1_9MYCO</name>
<dbReference type="SMART" id="SM00829">
    <property type="entry name" value="PKS_ER"/>
    <property type="match status" value="1"/>
</dbReference>
<dbReference type="SUPFAM" id="SSF50129">
    <property type="entry name" value="GroES-like"/>
    <property type="match status" value="1"/>
</dbReference>
<sequence length="354" mass="36376">MNPRTVLAVSRFQGECIRPLCHATVGDRTLAIMRAIIAESPKELSWQEVPDVTAAPGEVLIRVAAAGVNRADLLQAAGLYPPPPGASEIIGLEVSGIVAAVGDGVTEWAVGQGVCALLAGGGYAEYVAVPAQQVLPIPKGVDLADAAALPEVACTVWSNLVLTAGLSEGQLLLVHGGASGVGSHAIQIARQLGAWVAVTAGSAAKLAFCRDLGAEITVNYRDEDFVSRIREAGGADVILDIMGAAYLDRNIDALANDGQLVVIGMQGGVKGELNLGKLIAKRARVIGTALRARPVDGPNGKAVVVAAVTEKVWPMVGDGRITPVIGARLPIEQAGEAHRLLSSGEVTGKVILTL</sequence>
<evidence type="ECO:0000256" key="2">
    <source>
        <dbReference type="ARBA" id="ARBA00023002"/>
    </source>
</evidence>
<dbReference type="CDD" id="cd05276">
    <property type="entry name" value="p53_inducible_oxidoreductase"/>
    <property type="match status" value="1"/>
</dbReference>
<keyword evidence="1" id="KW-0521">NADP</keyword>
<dbReference type="GO" id="GO:0016651">
    <property type="term" value="F:oxidoreductase activity, acting on NAD(P)H"/>
    <property type="evidence" value="ECO:0007669"/>
    <property type="project" value="TreeGrafter"/>
</dbReference>
<dbReference type="InterPro" id="IPR013154">
    <property type="entry name" value="ADH-like_N"/>
</dbReference>
<dbReference type="GO" id="GO:0070402">
    <property type="term" value="F:NADPH binding"/>
    <property type="evidence" value="ECO:0007669"/>
    <property type="project" value="TreeGrafter"/>
</dbReference>
<dbReference type="InterPro" id="IPR014189">
    <property type="entry name" value="Quinone_OxRdtase_PIG3"/>
</dbReference>
<dbReference type="KEGG" id="mhib:MHIB_37150"/>
<feature type="domain" description="Enoyl reductase (ER)" evidence="3">
    <location>
        <begin position="39"/>
        <end position="352"/>
    </location>
</feature>
<dbReference type="SUPFAM" id="SSF51735">
    <property type="entry name" value="NAD(P)-binding Rossmann-fold domains"/>
    <property type="match status" value="1"/>
</dbReference>
<protein>
    <submittedName>
        <fullName evidence="4">NAD(P)H quinone oxidoreductase</fullName>
    </submittedName>
</protein>
<gene>
    <name evidence="4" type="ORF">MHIB_37150</name>
</gene>
<dbReference type="InterPro" id="IPR020843">
    <property type="entry name" value="ER"/>
</dbReference>
<dbReference type="Pfam" id="PF00107">
    <property type="entry name" value="ADH_zinc_N"/>
    <property type="match status" value="1"/>
</dbReference>
<evidence type="ECO:0000313" key="4">
    <source>
        <dbReference type="EMBL" id="BBZ25297.1"/>
    </source>
</evidence>
<dbReference type="AlphaFoldDB" id="A0A7I7X8U1"/>
<dbReference type="PANTHER" id="PTHR48106:SF8">
    <property type="entry name" value="OS02G0805600 PROTEIN"/>
    <property type="match status" value="1"/>
</dbReference>
<dbReference type="PANTHER" id="PTHR48106">
    <property type="entry name" value="QUINONE OXIDOREDUCTASE PIG3-RELATED"/>
    <property type="match status" value="1"/>
</dbReference>
<dbReference type="Proteomes" id="UP000467260">
    <property type="component" value="Chromosome"/>
</dbReference>
<evidence type="ECO:0000256" key="1">
    <source>
        <dbReference type="ARBA" id="ARBA00022857"/>
    </source>
</evidence>
<dbReference type="Pfam" id="PF08240">
    <property type="entry name" value="ADH_N"/>
    <property type="match status" value="1"/>
</dbReference>